<organism evidence="2 3">
    <name type="scientific">Gemmata massiliana</name>
    <dbReference type="NCBI Taxonomy" id="1210884"/>
    <lineage>
        <taxon>Bacteria</taxon>
        <taxon>Pseudomonadati</taxon>
        <taxon>Planctomycetota</taxon>
        <taxon>Planctomycetia</taxon>
        <taxon>Gemmatales</taxon>
        <taxon>Gemmataceae</taxon>
        <taxon>Gemmata</taxon>
    </lineage>
</organism>
<accession>A0A6P2DCS7</accession>
<dbReference type="KEGG" id="gms:SOIL9_00580"/>
<evidence type="ECO:0000259" key="1">
    <source>
        <dbReference type="Pfam" id="PF02627"/>
    </source>
</evidence>
<dbReference type="Gene3D" id="1.20.1290.10">
    <property type="entry name" value="AhpD-like"/>
    <property type="match status" value="1"/>
</dbReference>
<name>A0A6P2DCS7_9BACT</name>
<dbReference type="InterPro" id="IPR029032">
    <property type="entry name" value="AhpD-like"/>
</dbReference>
<dbReference type="Proteomes" id="UP000464178">
    <property type="component" value="Chromosome"/>
</dbReference>
<evidence type="ECO:0000313" key="3">
    <source>
        <dbReference type="Proteomes" id="UP000464178"/>
    </source>
</evidence>
<proteinExistence type="predicted"/>
<protein>
    <recommendedName>
        <fullName evidence="1">Carboxymuconolactone decarboxylase-like domain-containing protein</fullName>
    </recommendedName>
</protein>
<dbReference type="SUPFAM" id="SSF69118">
    <property type="entry name" value="AhpD-like"/>
    <property type="match status" value="1"/>
</dbReference>
<dbReference type="InterPro" id="IPR004675">
    <property type="entry name" value="AhpD_core"/>
</dbReference>
<dbReference type="Pfam" id="PF02627">
    <property type="entry name" value="CMD"/>
    <property type="match status" value="1"/>
</dbReference>
<evidence type="ECO:0000313" key="2">
    <source>
        <dbReference type="EMBL" id="VTR99087.1"/>
    </source>
</evidence>
<keyword evidence="2" id="KW-0560">Oxidoreductase</keyword>
<gene>
    <name evidence="2" type="ORF">SOIL9_00580</name>
</gene>
<reference evidence="2 3" key="1">
    <citation type="submission" date="2019-05" db="EMBL/GenBank/DDBJ databases">
        <authorList>
            <consortium name="Science for Life Laboratories"/>
        </authorList>
    </citation>
    <scope>NUCLEOTIDE SEQUENCE [LARGE SCALE GENOMIC DNA]</scope>
    <source>
        <strain evidence="2">Soil9</strain>
    </source>
</reference>
<dbReference type="AlphaFoldDB" id="A0A6P2DCS7"/>
<dbReference type="PANTHER" id="PTHR35446">
    <property type="entry name" value="SI:CH211-175M2.5"/>
    <property type="match status" value="1"/>
</dbReference>
<sequence length="143" mass="15294">MSAKRIATVTPVSEEAATGKVAAVFADIKATKNITFVPNLWRVLATNPDHLELVWTRLKAIMHPEACGRASKLDPLVREIIALAVSATNGCAYCVNSHTAAVRKLGLDVEALGEVMAVVGLFNTTNSLADAYQIEPDILPPLE</sequence>
<dbReference type="PANTHER" id="PTHR35446:SF2">
    <property type="entry name" value="CARBOXYMUCONOLACTONE DECARBOXYLASE-LIKE DOMAIN-CONTAINING PROTEIN"/>
    <property type="match status" value="1"/>
</dbReference>
<dbReference type="NCBIfam" id="TIGR00778">
    <property type="entry name" value="ahpD_dom"/>
    <property type="match status" value="1"/>
</dbReference>
<feature type="domain" description="Carboxymuconolactone decarboxylase-like" evidence="1">
    <location>
        <begin position="69"/>
        <end position="133"/>
    </location>
</feature>
<keyword evidence="2" id="KW-0575">Peroxidase</keyword>
<dbReference type="InterPro" id="IPR003779">
    <property type="entry name" value="CMD-like"/>
</dbReference>
<keyword evidence="3" id="KW-1185">Reference proteome</keyword>
<dbReference type="EMBL" id="LR593886">
    <property type="protein sequence ID" value="VTR99087.1"/>
    <property type="molecule type" value="Genomic_DNA"/>
</dbReference>
<dbReference type="GO" id="GO:0051920">
    <property type="term" value="F:peroxiredoxin activity"/>
    <property type="evidence" value="ECO:0007669"/>
    <property type="project" value="InterPro"/>
</dbReference>